<organism evidence="3 4">
    <name type="scientific">Macrococcus hajekii</name>
    <dbReference type="NCBI Taxonomy" id="198482"/>
    <lineage>
        <taxon>Bacteria</taxon>
        <taxon>Bacillati</taxon>
        <taxon>Bacillota</taxon>
        <taxon>Bacilli</taxon>
        <taxon>Bacillales</taxon>
        <taxon>Staphylococcaceae</taxon>
        <taxon>Macrococcus</taxon>
    </lineage>
</organism>
<sequence>MNFKYGGKEPPSWLVVEREFKLPSFHSVSRYQDNEGMNGSQFVENTYSSMEFKLPLIIKNHYYTKSFDDIIKDLANYFRSNEEQILEFDFSNKRLLCKIDGPYEIKPHVRGFGIIELTVKSSRWYYELNGEPNKDSFINGQLTTYNAGIKTPPVQYIKVKEDATILSINNETTGKSVVFGKEVSDANMLLQRNMGVLNAYASDIFNGWPNIAEKTALPVVGTAKGKYTSKDNVMFVDTFGDRIGMSDWFGPAKYKQLDQRVSGNWEFECRIITPPSKNLEMGRKQFILLDELKKPVAVIEARNQSTMNNLIEVIMTLYNENKSKQVLYYENAGWRQQGLVLKLTKTENKYTAYVGVDYNVITGMRYSTHTGRYIRTFDDYAGDYKRALVFVQTQDLRAPNYDPMKFNTSYAKVQQLAVESESPYIFSSGDELVIDHDKHLLTINGEPKYHKSLKSDYFDIVQGENIITVNPPSIIESGYQAYRERYL</sequence>
<dbReference type="EMBL" id="SCWE01000001">
    <property type="protein sequence ID" value="TDM03530.1"/>
    <property type="molecule type" value="Genomic_DNA"/>
</dbReference>
<reference evidence="3 4" key="1">
    <citation type="submission" date="2019-01" db="EMBL/GenBank/DDBJ databases">
        <title>Draft genome sequences of the type strains of six Macrococcus species.</title>
        <authorList>
            <person name="Mazhar S."/>
            <person name="Altermann E."/>
            <person name="Hill C."/>
            <person name="Mcauliffe O."/>
        </authorList>
    </citation>
    <scope>NUCLEOTIDE SEQUENCE [LARGE SCALE GENOMIC DNA]</scope>
    <source>
        <strain evidence="3 4">CCM4809</strain>
    </source>
</reference>
<protein>
    <recommendedName>
        <fullName evidence="5">Phage tail protein</fullName>
    </recommendedName>
</protein>
<evidence type="ECO:0000313" key="4">
    <source>
        <dbReference type="Proteomes" id="UP000295328"/>
    </source>
</evidence>
<keyword evidence="4" id="KW-1185">Reference proteome</keyword>
<evidence type="ECO:0000259" key="1">
    <source>
        <dbReference type="Pfam" id="PF05709"/>
    </source>
</evidence>
<proteinExistence type="predicted"/>
<dbReference type="Pfam" id="PF05709">
    <property type="entry name" value="Sipho_tail"/>
    <property type="match status" value="1"/>
</dbReference>
<gene>
    <name evidence="3" type="ORF">ERX37_05445</name>
</gene>
<dbReference type="InterPro" id="IPR008841">
    <property type="entry name" value="Siphovirus-type_tail_N"/>
</dbReference>
<comment type="caution">
    <text evidence="3">The sequence shown here is derived from an EMBL/GenBank/DDBJ whole genome shotgun (WGS) entry which is preliminary data.</text>
</comment>
<dbReference type="AlphaFoldDB" id="A0A4R6BNU7"/>
<name>A0A4R6BNU7_9STAP</name>
<dbReference type="Gene3D" id="2.60.120.860">
    <property type="match status" value="1"/>
</dbReference>
<dbReference type="Proteomes" id="UP000295328">
    <property type="component" value="Unassembled WGS sequence"/>
</dbReference>
<dbReference type="Pfam" id="PF22768">
    <property type="entry name" value="SPP1_Dit"/>
    <property type="match status" value="1"/>
</dbReference>
<dbReference type="Gene3D" id="2.40.30.200">
    <property type="match status" value="1"/>
</dbReference>
<evidence type="ECO:0000313" key="3">
    <source>
        <dbReference type="EMBL" id="TDM03530.1"/>
    </source>
</evidence>
<accession>A0A4R6BNU7</accession>
<dbReference type="RefSeq" id="WP_133429626.1">
    <property type="nucleotide sequence ID" value="NZ_BMCC01000001.1"/>
</dbReference>
<evidence type="ECO:0008006" key="5">
    <source>
        <dbReference type="Google" id="ProtNLM"/>
    </source>
</evidence>
<evidence type="ECO:0000259" key="2">
    <source>
        <dbReference type="Pfam" id="PF22768"/>
    </source>
</evidence>
<dbReference type="InterPro" id="IPR054738">
    <property type="entry name" value="Siphovirus-type_tail_C"/>
</dbReference>
<dbReference type="OrthoDB" id="3078561at2"/>
<feature type="domain" description="Siphovirus-type tail component RIFT-related" evidence="1">
    <location>
        <begin position="19"/>
        <end position="119"/>
    </location>
</feature>
<feature type="domain" description="Siphovirus-type tail component C-terminal" evidence="2">
    <location>
        <begin position="423"/>
        <end position="486"/>
    </location>
</feature>